<dbReference type="GO" id="GO:0030245">
    <property type="term" value="P:cellulose catabolic process"/>
    <property type="evidence" value="ECO:0007669"/>
    <property type="project" value="UniProtKB-UniRule"/>
</dbReference>
<keyword evidence="6 7" id="KW-1015">Disulfide bond</keyword>
<feature type="region of interest" description="Disordered" evidence="8">
    <location>
        <begin position="245"/>
        <end position="289"/>
    </location>
</feature>
<accession>A0A165LJ13</accession>
<comment type="domain">
    <text evidence="7">Has a modular structure: an endo-beta-1,4-glucanase catalytic module at the N-terminus, a linker rich in serines and threonines, and a C-terminal carbohydrate-binding module (CBM).</text>
</comment>
<keyword evidence="12" id="KW-1185">Reference proteome</keyword>
<dbReference type="GO" id="GO:0004497">
    <property type="term" value="F:monooxygenase activity"/>
    <property type="evidence" value="ECO:0007669"/>
    <property type="project" value="UniProtKB-KW"/>
</dbReference>
<evidence type="ECO:0000256" key="3">
    <source>
        <dbReference type="ARBA" id="ARBA00023002"/>
    </source>
</evidence>
<evidence type="ECO:0000256" key="7">
    <source>
        <dbReference type="RuleBase" id="RU368122"/>
    </source>
</evidence>
<evidence type="ECO:0000256" key="5">
    <source>
        <dbReference type="ARBA" id="ARBA00023033"/>
    </source>
</evidence>
<dbReference type="GO" id="GO:0008810">
    <property type="term" value="F:cellulase activity"/>
    <property type="evidence" value="ECO:0007669"/>
    <property type="project" value="UniProtKB-UniRule"/>
</dbReference>
<dbReference type="GO" id="GO:0005576">
    <property type="term" value="C:extracellular region"/>
    <property type="evidence" value="ECO:0007669"/>
    <property type="project" value="UniProtKB-SubCell"/>
</dbReference>
<evidence type="ECO:0000256" key="8">
    <source>
        <dbReference type="SAM" id="MobiDB-lite"/>
    </source>
</evidence>
<dbReference type="InterPro" id="IPR000254">
    <property type="entry name" value="CBD"/>
</dbReference>
<comment type="subcellular location">
    <subcellularLocation>
        <location evidence="7">Secreted</location>
    </subcellularLocation>
</comment>
<feature type="chain" id="PRO_5007861811" description="AA9 family lytic polysaccharide monooxygenase" evidence="9">
    <location>
        <begin position="20"/>
        <end position="322"/>
    </location>
</feature>
<comment type="catalytic activity">
    <reaction evidence="7">
        <text>[(1-&gt;4)-beta-D-glucosyl]n+m + reduced acceptor + O2 = 4-dehydro-beta-D-glucosyl-[(1-&gt;4)-beta-D-glucosyl]n-1 + [(1-&gt;4)-beta-D-glucosyl]m + acceptor + H2O.</text>
        <dbReference type="EC" id="1.14.99.56"/>
    </reaction>
</comment>
<keyword evidence="2 9" id="KW-0732">Signal</keyword>
<dbReference type="Pfam" id="PF00734">
    <property type="entry name" value="CBM_1"/>
    <property type="match status" value="1"/>
</dbReference>
<reference evidence="11 12" key="1">
    <citation type="journal article" date="2016" name="Mol. Biol. Evol.">
        <title>Comparative Genomics of Early-Diverging Mushroom-Forming Fungi Provides Insights into the Origins of Lignocellulose Decay Capabilities.</title>
        <authorList>
            <person name="Nagy L.G."/>
            <person name="Riley R."/>
            <person name="Tritt A."/>
            <person name="Adam C."/>
            <person name="Daum C."/>
            <person name="Floudas D."/>
            <person name="Sun H."/>
            <person name="Yadav J.S."/>
            <person name="Pangilinan J."/>
            <person name="Larsson K.H."/>
            <person name="Matsuura K."/>
            <person name="Barry K."/>
            <person name="Labutti K."/>
            <person name="Kuo R."/>
            <person name="Ohm R.A."/>
            <person name="Bhattacharya S.S."/>
            <person name="Shirouzu T."/>
            <person name="Yoshinaga Y."/>
            <person name="Martin F.M."/>
            <person name="Grigoriev I.V."/>
            <person name="Hibbett D.S."/>
        </authorList>
    </citation>
    <scope>NUCLEOTIDE SEQUENCE [LARGE SCALE GENOMIC DNA]</scope>
    <source>
        <strain evidence="11 12">HHB12029</strain>
    </source>
</reference>
<evidence type="ECO:0000256" key="4">
    <source>
        <dbReference type="ARBA" id="ARBA00023008"/>
    </source>
</evidence>
<evidence type="ECO:0000313" key="12">
    <source>
        <dbReference type="Proteomes" id="UP000077266"/>
    </source>
</evidence>
<dbReference type="SUPFAM" id="SSF57180">
    <property type="entry name" value="Cellulose-binding domain"/>
    <property type="match status" value="1"/>
</dbReference>
<dbReference type="STRING" id="1314781.A0A165LJ13"/>
<dbReference type="Proteomes" id="UP000077266">
    <property type="component" value="Unassembled WGS sequence"/>
</dbReference>
<dbReference type="InParanoid" id="A0A165LJ13"/>
<dbReference type="InterPro" id="IPR049892">
    <property type="entry name" value="AA9"/>
</dbReference>
<evidence type="ECO:0000313" key="11">
    <source>
        <dbReference type="EMBL" id="KZV97912.1"/>
    </source>
</evidence>
<dbReference type="PANTHER" id="PTHR33353:SF19">
    <property type="entry name" value="GLYCOSYLHYDROLASE FAMILY 61-8 PROTEIN"/>
    <property type="match status" value="1"/>
</dbReference>
<dbReference type="SMART" id="SM00236">
    <property type="entry name" value="fCBD"/>
    <property type="match status" value="1"/>
</dbReference>
<dbReference type="Gene3D" id="2.70.50.70">
    <property type="match status" value="1"/>
</dbReference>
<dbReference type="EMBL" id="KV425924">
    <property type="protein sequence ID" value="KZV97912.1"/>
    <property type="molecule type" value="Genomic_DNA"/>
</dbReference>
<dbReference type="PANTHER" id="PTHR33353">
    <property type="entry name" value="PUTATIVE (AFU_ORTHOLOGUE AFUA_1G12560)-RELATED"/>
    <property type="match status" value="1"/>
</dbReference>
<comment type="function">
    <text evidence="7">Lytic polysaccharide monooxygenase (LMPO) that depolymerizes crystalline and amorphous polysaccharides via the oxidation of scissile alpha- or beta-(1-4)-glycosidic bonds, yielding C1 and/or C4 oxidation products. Catalysis by LPMOs requires the reduction of the active-site copper from Cu(II) to Cu(I) by a reducing agent and H(2)O(2) or O(2) as a cosubstrate.</text>
</comment>
<evidence type="ECO:0000256" key="1">
    <source>
        <dbReference type="ARBA" id="ARBA00022723"/>
    </source>
</evidence>
<evidence type="ECO:0000259" key="10">
    <source>
        <dbReference type="PROSITE" id="PS51164"/>
    </source>
</evidence>
<dbReference type="AlphaFoldDB" id="A0A165LJ13"/>
<dbReference type="InterPro" id="IPR005103">
    <property type="entry name" value="AA9_LPMO"/>
</dbReference>
<feature type="domain" description="CBM1" evidence="10">
    <location>
        <begin position="286"/>
        <end position="322"/>
    </location>
</feature>
<dbReference type="PROSITE" id="PS00562">
    <property type="entry name" value="CBM1_1"/>
    <property type="match status" value="1"/>
</dbReference>
<protein>
    <recommendedName>
        <fullName evidence="7">AA9 family lytic polysaccharide monooxygenase</fullName>
        <ecNumber evidence="7">1.14.99.56</ecNumber>
    </recommendedName>
    <alternativeName>
        <fullName evidence="7">Endo-beta-1,4-glucanase</fullName>
    </alternativeName>
    <alternativeName>
        <fullName evidence="7">Glycosyl hydrolase 61 family protein</fullName>
    </alternativeName>
</protein>
<evidence type="ECO:0000256" key="9">
    <source>
        <dbReference type="SAM" id="SignalP"/>
    </source>
</evidence>
<dbReference type="EC" id="1.14.99.56" evidence="7"/>
<keyword evidence="1" id="KW-0479">Metal-binding</keyword>
<feature type="signal peptide" evidence="9">
    <location>
        <begin position="1"/>
        <end position="19"/>
    </location>
</feature>
<evidence type="ECO:0000256" key="6">
    <source>
        <dbReference type="ARBA" id="ARBA00023157"/>
    </source>
</evidence>
<sequence length="322" mass="33150">MKAALASAFALSQIAGVVAHGGVLSYDIAGTTYNGFVPYNTPVGQSSIQRIWNKYDPIQDVTLPILACNDNGLTLDLQKTASVAAGSKVVAFWNTWPHDTGPMLAYLAQCPGSTCTGVDPTTLKWFKIAEAGLISGTVGKGVWAAGQMIAANNSWTITIPSTVPAGNYLLRHETIALHSMPAQNYPECAQIQITGSGNVPPPASILVSFPGAYKQTDPGITIDIYSNAALTQTTYVIPGPPVYPGTGATTTTGPTSTVGSSSSSSSTSRPATTSTTATTTSSAPGATQTKYGQCGGQGWTGPTVCASGSTCTVSNQYYSQCL</sequence>
<keyword evidence="7" id="KW-0136">Cellulose degradation</keyword>
<keyword evidence="7" id="KW-0624">Polysaccharide degradation</keyword>
<dbReference type="GO" id="GO:0046872">
    <property type="term" value="F:metal ion binding"/>
    <property type="evidence" value="ECO:0007669"/>
    <property type="project" value="UniProtKB-KW"/>
</dbReference>
<dbReference type="CDD" id="cd21175">
    <property type="entry name" value="LPMO_AA9"/>
    <property type="match status" value="1"/>
</dbReference>
<feature type="compositionally biased region" description="Low complexity" evidence="8">
    <location>
        <begin position="245"/>
        <end position="287"/>
    </location>
</feature>
<evidence type="ECO:0000256" key="2">
    <source>
        <dbReference type="ARBA" id="ARBA00022729"/>
    </source>
</evidence>
<gene>
    <name evidence="11" type="ORF">EXIGLDRAFT_746853</name>
</gene>
<dbReference type="GO" id="GO:0030248">
    <property type="term" value="F:cellulose binding"/>
    <property type="evidence" value="ECO:0007669"/>
    <property type="project" value="UniProtKB-UniRule"/>
</dbReference>
<dbReference type="Pfam" id="PF03443">
    <property type="entry name" value="AA9"/>
    <property type="match status" value="1"/>
</dbReference>
<keyword evidence="3" id="KW-0560">Oxidoreductase</keyword>
<dbReference type="OrthoDB" id="4849160at2759"/>
<keyword evidence="7" id="KW-0964">Secreted</keyword>
<keyword evidence="7" id="KW-0119">Carbohydrate metabolism</keyword>
<name>A0A165LJ13_EXIGL</name>
<dbReference type="InterPro" id="IPR035971">
    <property type="entry name" value="CBD_sf"/>
</dbReference>
<keyword evidence="5" id="KW-0503">Monooxygenase</keyword>
<organism evidence="11 12">
    <name type="scientific">Exidia glandulosa HHB12029</name>
    <dbReference type="NCBI Taxonomy" id="1314781"/>
    <lineage>
        <taxon>Eukaryota</taxon>
        <taxon>Fungi</taxon>
        <taxon>Dikarya</taxon>
        <taxon>Basidiomycota</taxon>
        <taxon>Agaricomycotina</taxon>
        <taxon>Agaricomycetes</taxon>
        <taxon>Auriculariales</taxon>
        <taxon>Exidiaceae</taxon>
        <taxon>Exidia</taxon>
    </lineage>
</organism>
<proteinExistence type="predicted"/>
<dbReference type="PROSITE" id="PS51164">
    <property type="entry name" value="CBM1_2"/>
    <property type="match status" value="1"/>
</dbReference>
<keyword evidence="4" id="KW-0186">Copper</keyword>